<accession>A0A024T7R0</accession>
<sequence length="102" mass="10664">LGATTSNRGWPATCLSQSGCWQTLGRRWCPLTDRATGADGGGVTEKVASVALGGGCLSWCPGACCPRRSCRARHIRLGQRRSGGSWTLPGRGCFDAHDAVST</sequence>
<protein>
    <submittedName>
        <fullName evidence="1">Uncharacterized protein</fullName>
    </submittedName>
</protein>
<dbReference type="GeneID" id="20092333"/>
<dbReference type="VEuPathDB" id="FungiDB:H310_15283"/>
<feature type="non-terminal residue" evidence="1">
    <location>
        <position position="1"/>
    </location>
</feature>
<organism evidence="1">
    <name type="scientific">Aphanomyces invadans</name>
    <dbReference type="NCBI Taxonomy" id="157072"/>
    <lineage>
        <taxon>Eukaryota</taxon>
        <taxon>Sar</taxon>
        <taxon>Stramenopiles</taxon>
        <taxon>Oomycota</taxon>
        <taxon>Saprolegniomycetes</taxon>
        <taxon>Saprolegniales</taxon>
        <taxon>Verrucalvaceae</taxon>
        <taxon>Aphanomyces</taxon>
    </lineage>
</organism>
<name>A0A024T7R0_9STRA</name>
<proteinExistence type="predicted"/>
<reference evidence="1" key="1">
    <citation type="submission" date="2013-12" db="EMBL/GenBank/DDBJ databases">
        <title>The Genome Sequence of Aphanomyces invadans NJM9701.</title>
        <authorList>
            <consortium name="The Broad Institute Genomics Platform"/>
            <person name="Russ C."/>
            <person name="Tyler B."/>
            <person name="van West P."/>
            <person name="Dieguez-Uribeondo J."/>
            <person name="Young S.K."/>
            <person name="Zeng Q."/>
            <person name="Gargeya S."/>
            <person name="Fitzgerald M."/>
            <person name="Abouelleil A."/>
            <person name="Alvarado L."/>
            <person name="Chapman S.B."/>
            <person name="Gainer-Dewar J."/>
            <person name="Goldberg J."/>
            <person name="Griggs A."/>
            <person name="Gujja S."/>
            <person name="Hansen M."/>
            <person name="Howarth C."/>
            <person name="Imamovic A."/>
            <person name="Ireland A."/>
            <person name="Larimer J."/>
            <person name="McCowan C."/>
            <person name="Murphy C."/>
            <person name="Pearson M."/>
            <person name="Poon T.W."/>
            <person name="Priest M."/>
            <person name="Roberts A."/>
            <person name="Saif S."/>
            <person name="Shea T."/>
            <person name="Sykes S."/>
            <person name="Wortman J."/>
            <person name="Nusbaum C."/>
            <person name="Birren B."/>
        </authorList>
    </citation>
    <scope>NUCLEOTIDE SEQUENCE [LARGE SCALE GENOMIC DNA]</scope>
    <source>
        <strain evidence="1">NJM9701</strain>
    </source>
</reference>
<dbReference type="AlphaFoldDB" id="A0A024T7R0"/>
<gene>
    <name evidence="1" type="ORF">H310_15283</name>
</gene>
<dbReference type="EMBL" id="KI914246">
    <property type="protein sequence ID" value="ETV89879.1"/>
    <property type="molecule type" value="Genomic_DNA"/>
</dbReference>
<evidence type="ECO:0000313" key="1">
    <source>
        <dbReference type="EMBL" id="ETV89879.1"/>
    </source>
</evidence>
<dbReference type="RefSeq" id="XP_008881490.1">
    <property type="nucleotide sequence ID" value="XM_008883268.1"/>
</dbReference>